<name>A0A1M7QCE9_9PSED</name>
<gene>
    <name evidence="1" type="ORF">SAMN05216593_12289</name>
</gene>
<proteinExistence type="predicted"/>
<reference evidence="1 2" key="1">
    <citation type="submission" date="2016-11" db="EMBL/GenBank/DDBJ databases">
        <authorList>
            <person name="Jaros S."/>
            <person name="Januszkiewicz K."/>
            <person name="Wedrychowicz H."/>
        </authorList>
    </citation>
    <scope>NUCLEOTIDE SEQUENCE [LARGE SCALE GENOMIC DNA]</scope>
    <source>
        <strain evidence="1 2">LMG 26898</strain>
    </source>
</reference>
<dbReference type="RefSeq" id="WP_073172505.1">
    <property type="nucleotide sequence ID" value="NZ_FRDA01000022.1"/>
</dbReference>
<accession>A0A1M7QCE9</accession>
<dbReference type="OrthoDB" id="7025078at2"/>
<protein>
    <submittedName>
        <fullName evidence="1">Uncharacterized protein</fullName>
    </submittedName>
</protein>
<organism evidence="1 2">
    <name type="scientific">Pseudomonas asturiensis</name>
    <dbReference type="NCBI Taxonomy" id="1190415"/>
    <lineage>
        <taxon>Bacteria</taxon>
        <taxon>Pseudomonadati</taxon>
        <taxon>Pseudomonadota</taxon>
        <taxon>Gammaproteobacteria</taxon>
        <taxon>Pseudomonadales</taxon>
        <taxon>Pseudomonadaceae</taxon>
        <taxon>Pseudomonas</taxon>
    </lineage>
</organism>
<evidence type="ECO:0000313" key="2">
    <source>
        <dbReference type="Proteomes" id="UP000183983"/>
    </source>
</evidence>
<dbReference type="EMBL" id="FRDA01000022">
    <property type="protein sequence ID" value="SHN28398.1"/>
    <property type="molecule type" value="Genomic_DNA"/>
</dbReference>
<sequence>MTLHTHPDVAAKQANADEIKEQIRAFLVSELFEYSIDPDAVYINGVNNMDARVVTFSKSISQEAWDRVYENDAPDYRASPHIGLFSVQYSFADEHRVAEPDLEMVYRLIGQLVADLG</sequence>
<dbReference type="Proteomes" id="UP000183983">
    <property type="component" value="Unassembled WGS sequence"/>
</dbReference>
<dbReference type="AlphaFoldDB" id="A0A1M7QCE9"/>
<evidence type="ECO:0000313" key="1">
    <source>
        <dbReference type="EMBL" id="SHN28398.1"/>
    </source>
</evidence>